<sequence length="311" mass="32479">MNDFNRDELRRALRTPADHGTDTFGSIVKATSGLNFARSLSRRRFFVAGGATVSFAALVAACGGSESTGIARLGNAPTPNELVEADVTDITLLRTATSLEHNAIFVYEAAESAGFLTGDAAEIAKRFLDDHRAHAEATASLTTDLGGKAYTQPNPRLQSVYIEPALKLIVGDEANGVPASDDPAADVLALAYALETIAGSTYQAYVPLLVDKSLRAAAMGIGDQEARHAALLGVVLNPARLVSSMGLSIAAEYQEDTETPAAAYASPSAFGTQAPVPVTLGAANESGIRTTVNLETPSLNSMVYEYLDAEG</sequence>
<dbReference type="Pfam" id="PF13668">
    <property type="entry name" value="Ferritin_2"/>
    <property type="match status" value="1"/>
</dbReference>
<name>A0A6J6E9L8_9ZZZZ</name>
<dbReference type="AlphaFoldDB" id="A0A6J6E9L8"/>
<dbReference type="EMBL" id="CAEZTS010000025">
    <property type="protein sequence ID" value="CAB4571919.1"/>
    <property type="molecule type" value="Genomic_DNA"/>
</dbReference>
<accession>A0A6J6E9L8</accession>
<gene>
    <name evidence="1" type="ORF">UFOPK1722_00442</name>
</gene>
<evidence type="ECO:0000313" key="1">
    <source>
        <dbReference type="EMBL" id="CAB4571919.1"/>
    </source>
</evidence>
<dbReference type="Gene3D" id="1.20.1260.10">
    <property type="match status" value="1"/>
</dbReference>
<dbReference type="SUPFAM" id="SSF47240">
    <property type="entry name" value="Ferritin-like"/>
    <property type="match status" value="1"/>
</dbReference>
<dbReference type="InterPro" id="IPR012347">
    <property type="entry name" value="Ferritin-like"/>
</dbReference>
<protein>
    <submittedName>
        <fullName evidence="1">Unannotated protein</fullName>
    </submittedName>
</protein>
<reference evidence="1" key="1">
    <citation type="submission" date="2020-05" db="EMBL/GenBank/DDBJ databases">
        <authorList>
            <person name="Chiriac C."/>
            <person name="Salcher M."/>
            <person name="Ghai R."/>
            <person name="Kavagutti S V."/>
        </authorList>
    </citation>
    <scope>NUCLEOTIDE SEQUENCE</scope>
</reference>
<dbReference type="InterPro" id="IPR009078">
    <property type="entry name" value="Ferritin-like_SF"/>
</dbReference>
<dbReference type="CDD" id="cd00657">
    <property type="entry name" value="Ferritin_like"/>
    <property type="match status" value="1"/>
</dbReference>
<proteinExistence type="predicted"/>
<organism evidence="1">
    <name type="scientific">freshwater metagenome</name>
    <dbReference type="NCBI Taxonomy" id="449393"/>
    <lineage>
        <taxon>unclassified sequences</taxon>
        <taxon>metagenomes</taxon>
        <taxon>ecological metagenomes</taxon>
    </lineage>
</organism>